<dbReference type="PANTHER" id="PTHR30055:SF235">
    <property type="entry name" value="TRANSCRIPTIONAL REGULATORY PROTEIN"/>
    <property type="match status" value="1"/>
</dbReference>
<accession>A0A6V8KYK5</accession>
<evidence type="ECO:0000256" key="1">
    <source>
        <dbReference type="ARBA" id="ARBA00023125"/>
    </source>
</evidence>
<feature type="domain" description="HTH tetR-type" evidence="3">
    <location>
        <begin position="40"/>
        <end position="100"/>
    </location>
</feature>
<gene>
    <name evidence="4" type="ORF">Prum_005180</name>
</gene>
<dbReference type="Proteomes" id="UP000482960">
    <property type="component" value="Unassembled WGS sequence"/>
</dbReference>
<organism evidence="4 5">
    <name type="scientific">Phytohabitans rumicis</name>
    <dbReference type="NCBI Taxonomy" id="1076125"/>
    <lineage>
        <taxon>Bacteria</taxon>
        <taxon>Bacillati</taxon>
        <taxon>Actinomycetota</taxon>
        <taxon>Actinomycetes</taxon>
        <taxon>Micromonosporales</taxon>
        <taxon>Micromonosporaceae</taxon>
    </lineage>
</organism>
<evidence type="ECO:0000259" key="3">
    <source>
        <dbReference type="PROSITE" id="PS50977"/>
    </source>
</evidence>
<dbReference type="GO" id="GO:0000976">
    <property type="term" value="F:transcription cis-regulatory region binding"/>
    <property type="evidence" value="ECO:0007669"/>
    <property type="project" value="TreeGrafter"/>
</dbReference>
<dbReference type="InterPro" id="IPR050109">
    <property type="entry name" value="HTH-type_TetR-like_transc_reg"/>
</dbReference>
<dbReference type="InterPro" id="IPR001647">
    <property type="entry name" value="HTH_TetR"/>
</dbReference>
<feature type="DNA-binding region" description="H-T-H motif" evidence="2">
    <location>
        <begin position="63"/>
        <end position="82"/>
    </location>
</feature>
<dbReference type="InterPro" id="IPR036271">
    <property type="entry name" value="Tet_transcr_reg_TetR-rel_C_sf"/>
</dbReference>
<dbReference type="GO" id="GO:0003700">
    <property type="term" value="F:DNA-binding transcription factor activity"/>
    <property type="evidence" value="ECO:0007669"/>
    <property type="project" value="TreeGrafter"/>
</dbReference>
<reference evidence="4 5" key="2">
    <citation type="submission" date="2020-03" db="EMBL/GenBank/DDBJ databases">
        <authorList>
            <person name="Ichikawa N."/>
            <person name="Kimura A."/>
            <person name="Kitahashi Y."/>
            <person name="Uohara A."/>
        </authorList>
    </citation>
    <scope>NUCLEOTIDE SEQUENCE [LARGE SCALE GENOMIC DNA]</scope>
    <source>
        <strain evidence="4 5">NBRC 108638</strain>
    </source>
</reference>
<dbReference type="InterPro" id="IPR009057">
    <property type="entry name" value="Homeodomain-like_sf"/>
</dbReference>
<evidence type="ECO:0000256" key="2">
    <source>
        <dbReference type="PROSITE-ProRule" id="PRU00335"/>
    </source>
</evidence>
<keyword evidence="1 2" id="KW-0238">DNA-binding</keyword>
<comment type="caution">
    <text evidence="4">The sequence shown here is derived from an EMBL/GenBank/DDBJ whole genome shotgun (WGS) entry which is preliminary data.</text>
</comment>
<dbReference type="Gene3D" id="1.10.10.60">
    <property type="entry name" value="Homeodomain-like"/>
    <property type="match status" value="1"/>
</dbReference>
<dbReference type="PRINTS" id="PR00455">
    <property type="entry name" value="HTHTETR"/>
</dbReference>
<evidence type="ECO:0000313" key="5">
    <source>
        <dbReference type="Proteomes" id="UP000482960"/>
    </source>
</evidence>
<dbReference type="AlphaFoldDB" id="A0A6V8KYK5"/>
<dbReference type="Pfam" id="PF17920">
    <property type="entry name" value="TetR_C_16"/>
    <property type="match status" value="1"/>
</dbReference>
<name>A0A6V8KYK5_9ACTN</name>
<sequence length="233" mass="24989">MTVRMCSLLVDEVRGVDGAARTAQNSTVLNKTRGRPRGNPDTKARIAAAARGLFLEHGYQGTTVRAVAAAAGVDSALISYHFGSKQGLFGQSLDLLCVEPAALDQALRGDRAGLADRLLTTMTALWDATAPTENRMALQDDDTMRAFRGYLESELLVRVAEYLGGPDATERATAAVGVIGGLIFTRYLSPIPAVAALPRADVCRIFRPALHAALLARVRPRYRAMARRPADTP</sequence>
<dbReference type="SUPFAM" id="SSF48498">
    <property type="entry name" value="Tetracyclin repressor-like, C-terminal domain"/>
    <property type="match status" value="1"/>
</dbReference>
<dbReference type="InterPro" id="IPR041678">
    <property type="entry name" value="TetR_C_16"/>
</dbReference>
<dbReference type="PROSITE" id="PS50977">
    <property type="entry name" value="HTH_TETR_2"/>
    <property type="match status" value="1"/>
</dbReference>
<reference evidence="4 5" key="1">
    <citation type="submission" date="2020-03" db="EMBL/GenBank/DDBJ databases">
        <title>Whole genome shotgun sequence of Phytohabitans rumicis NBRC 108638.</title>
        <authorList>
            <person name="Komaki H."/>
            <person name="Tamura T."/>
        </authorList>
    </citation>
    <scope>NUCLEOTIDE SEQUENCE [LARGE SCALE GENOMIC DNA]</scope>
    <source>
        <strain evidence="4 5">NBRC 108638</strain>
    </source>
</reference>
<evidence type="ECO:0000313" key="4">
    <source>
        <dbReference type="EMBL" id="GFJ86876.1"/>
    </source>
</evidence>
<dbReference type="Pfam" id="PF00440">
    <property type="entry name" value="TetR_N"/>
    <property type="match status" value="1"/>
</dbReference>
<dbReference type="SUPFAM" id="SSF46689">
    <property type="entry name" value="Homeodomain-like"/>
    <property type="match status" value="1"/>
</dbReference>
<keyword evidence="5" id="KW-1185">Reference proteome</keyword>
<dbReference type="Gene3D" id="1.10.357.10">
    <property type="entry name" value="Tetracycline Repressor, domain 2"/>
    <property type="match status" value="1"/>
</dbReference>
<dbReference type="EMBL" id="BLPG01000001">
    <property type="protein sequence ID" value="GFJ86876.1"/>
    <property type="molecule type" value="Genomic_DNA"/>
</dbReference>
<dbReference type="PANTHER" id="PTHR30055">
    <property type="entry name" value="HTH-TYPE TRANSCRIPTIONAL REGULATOR RUTR"/>
    <property type="match status" value="1"/>
</dbReference>
<proteinExistence type="predicted"/>
<protein>
    <recommendedName>
        <fullName evidence="3">HTH tetR-type domain-containing protein</fullName>
    </recommendedName>
</protein>